<evidence type="ECO:0000259" key="2">
    <source>
        <dbReference type="Pfam" id="PF01965"/>
    </source>
</evidence>
<feature type="domain" description="DJ-1/PfpI" evidence="2">
    <location>
        <begin position="1"/>
        <end position="162"/>
    </location>
</feature>
<keyword evidence="4" id="KW-1185">Reference proteome</keyword>
<reference evidence="3" key="1">
    <citation type="submission" date="2020-03" db="EMBL/GenBank/DDBJ databases">
        <title>Solimonas marina sp. nov., isolated from deep seawater of the Pacific Ocean.</title>
        <authorList>
            <person name="Liu X."/>
            <person name="Lai Q."/>
            <person name="Sun F."/>
            <person name="Gai Y."/>
            <person name="Li G."/>
            <person name="Shao Z."/>
        </authorList>
    </citation>
    <scope>NUCLEOTIDE SEQUENCE</scope>
    <source>
        <strain evidence="3">C16B3</strain>
    </source>
</reference>
<dbReference type="CDD" id="cd03135">
    <property type="entry name" value="GATase1_DJ-1"/>
    <property type="match status" value="1"/>
</dbReference>
<dbReference type="GO" id="GO:1903189">
    <property type="term" value="P:glyoxal metabolic process"/>
    <property type="evidence" value="ECO:0007669"/>
    <property type="project" value="TreeGrafter"/>
</dbReference>
<evidence type="ECO:0000313" key="4">
    <source>
        <dbReference type="Proteomes" id="UP000653472"/>
    </source>
</evidence>
<keyword evidence="1" id="KW-0677">Repeat</keyword>
<dbReference type="PANTHER" id="PTHR48094:SF12">
    <property type="entry name" value="PARKINSON DISEASE PROTEIN 7 HOMOLOG"/>
    <property type="match status" value="1"/>
</dbReference>
<gene>
    <name evidence="3" type="ORF">G7Y82_20750</name>
</gene>
<dbReference type="InterPro" id="IPR006287">
    <property type="entry name" value="DJ-1"/>
</dbReference>
<dbReference type="FunFam" id="3.40.50.880:FF:000015">
    <property type="entry name" value="Protein DJ-1 homolog C"/>
    <property type="match status" value="1"/>
</dbReference>
<comment type="caution">
    <text evidence="3">The sequence shown here is derived from an EMBL/GenBank/DDBJ whole genome shotgun (WGS) entry which is preliminary data.</text>
</comment>
<dbReference type="Pfam" id="PF01965">
    <property type="entry name" value="DJ-1_PfpI"/>
    <property type="match status" value="1"/>
</dbReference>
<accession>A0A970B890</accession>
<dbReference type="GO" id="GO:0005737">
    <property type="term" value="C:cytoplasm"/>
    <property type="evidence" value="ECO:0007669"/>
    <property type="project" value="UniProtKB-ARBA"/>
</dbReference>
<dbReference type="InterPro" id="IPR050325">
    <property type="entry name" value="Prot/Nucl_acid_deglycase"/>
</dbReference>
<evidence type="ECO:0000313" key="3">
    <source>
        <dbReference type="EMBL" id="NKF24743.1"/>
    </source>
</evidence>
<name>A0A970B890_9GAMM</name>
<dbReference type="AlphaFoldDB" id="A0A970B890"/>
<dbReference type="RefSeq" id="WP_168150049.1">
    <property type="nucleotide sequence ID" value="NZ_JAAVXB010000020.1"/>
</dbReference>
<evidence type="ECO:0000256" key="1">
    <source>
        <dbReference type="ARBA" id="ARBA00022737"/>
    </source>
</evidence>
<protein>
    <submittedName>
        <fullName evidence="3">DJ-1/PfpI family protein</fullName>
    </submittedName>
</protein>
<dbReference type="PANTHER" id="PTHR48094">
    <property type="entry name" value="PROTEIN/NUCLEIC ACID DEGLYCASE DJ-1-RELATED"/>
    <property type="match status" value="1"/>
</dbReference>
<dbReference type="Proteomes" id="UP000653472">
    <property type="component" value="Unassembled WGS sequence"/>
</dbReference>
<dbReference type="SUPFAM" id="SSF52317">
    <property type="entry name" value="Class I glutamine amidotransferase-like"/>
    <property type="match status" value="1"/>
</dbReference>
<dbReference type="InterPro" id="IPR002818">
    <property type="entry name" value="DJ-1/PfpI"/>
</dbReference>
<dbReference type="NCBIfam" id="TIGR01383">
    <property type="entry name" value="not_thiJ"/>
    <property type="match status" value="1"/>
</dbReference>
<organism evidence="3 4">
    <name type="scientific">Solimonas marina</name>
    <dbReference type="NCBI Taxonomy" id="2714601"/>
    <lineage>
        <taxon>Bacteria</taxon>
        <taxon>Pseudomonadati</taxon>
        <taxon>Pseudomonadota</taxon>
        <taxon>Gammaproteobacteria</taxon>
        <taxon>Nevskiales</taxon>
        <taxon>Nevskiaceae</taxon>
        <taxon>Solimonas</taxon>
    </lineage>
</organism>
<dbReference type="EMBL" id="JAAVXB010000020">
    <property type="protein sequence ID" value="NKF24743.1"/>
    <property type="molecule type" value="Genomic_DNA"/>
</dbReference>
<dbReference type="Gene3D" id="3.40.50.880">
    <property type="match status" value="1"/>
</dbReference>
<dbReference type="InterPro" id="IPR029062">
    <property type="entry name" value="Class_I_gatase-like"/>
</dbReference>
<proteinExistence type="predicted"/>
<sequence>MKVLIPIADGSESLETVTMANVLRRGGLAVTVAAIGTQREVSGTRDVRLLADTLFEDVIADDYDAIVLPGGEAGARALGAHAPLIEKLKAQRLAHRWFGGICAAPALALAPHGLLDGKQATCYPAFRDALLHWVDQPVVADGHCLTSQGPATAIAFGLELIEKLSDHATRRQVGEALLAEA</sequence>